<sequence>GRGVGSEEGFHLVKQLAHLMDAAVAASRPMVDAGWAPYERQVGLSGKTVSPRLYIACGISGANHHVVGMRDSRAVVAIDQDPHAPIFQIADVKIVGDLHQVLPALIERMRRLRQERGTAEDEEILRTLAGVSAARQVS</sequence>
<dbReference type="PANTHER" id="PTHR43153">
    <property type="entry name" value="ELECTRON TRANSFER FLAVOPROTEIN ALPHA"/>
    <property type="match status" value="1"/>
</dbReference>
<dbReference type="EMBL" id="BARS01055858">
    <property type="protein sequence ID" value="GAG49589.1"/>
    <property type="molecule type" value="Genomic_DNA"/>
</dbReference>
<dbReference type="GO" id="GO:0009055">
    <property type="term" value="F:electron transfer activity"/>
    <property type="evidence" value="ECO:0007669"/>
    <property type="project" value="InterPro"/>
</dbReference>
<dbReference type="InterPro" id="IPR029035">
    <property type="entry name" value="DHS-like_NAD/FAD-binding_dom"/>
</dbReference>
<feature type="domain" description="Electron transfer flavoprotein alpha subunit C-terminal" evidence="1">
    <location>
        <begin position="1"/>
        <end position="70"/>
    </location>
</feature>
<dbReference type="Gene3D" id="3.40.50.1220">
    <property type="entry name" value="TPP-binding domain"/>
    <property type="match status" value="1"/>
</dbReference>
<name>X0Y177_9ZZZZ</name>
<dbReference type="InterPro" id="IPR014731">
    <property type="entry name" value="ETF_asu_C"/>
</dbReference>
<feature type="non-terminal residue" evidence="2">
    <location>
        <position position="1"/>
    </location>
</feature>
<gene>
    <name evidence="2" type="ORF">S01H1_82406</name>
</gene>
<dbReference type="SUPFAM" id="SSF52467">
    <property type="entry name" value="DHS-like NAD/FAD-binding domain"/>
    <property type="match status" value="1"/>
</dbReference>
<comment type="caution">
    <text evidence="2">The sequence shown here is derived from an EMBL/GenBank/DDBJ whole genome shotgun (WGS) entry which is preliminary data.</text>
</comment>
<dbReference type="Pfam" id="PF00766">
    <property type="entry name" value="ETF_alpha"/>
    <property type="match status" value="1"/>
</dbReference>
<proteinExistence type="predicted"/>
<dbReference type="PANTHER" id="PTHR43153:SF1">
    <property type="entry name" value="ELECTRON TRANSFER FLAVOPROTEIN SUBUNIT ALPHA, MITOCHONDRIAL"/>
    <property type="match status" value="1"/>
</dbReference>
<protein>
    <recommendedName>
        <fullName evidence="1">Electron transfer flavoprotein alpha subunit C-terminal domain-containing protein</fullName>
    </recommendedName>
</protein>
<dbReference type="AlphaFoldDB" id="X0Y177"/>
<dbReference type="GO" id="GO:0050660">
    <property type="term" value="F:flavin adenine dinucleotide binding"/>
    <property type="evidence" value="ECO:0007669"/>
    <property type="project" value="InterPro"/>
</dbReference>
<reference evidence="2" key="1">
    <citation type="journal article" date="2014" name="Front. Microbiol.">
        <title>High frequency of phylogenetically diverse reductive dehalogenase-homologous genes in deep subseafloor sedimentary metagenomes.</title>
        <authorList>
            <person name="Kawai M."/>
            <person name="Futagami T."/>
            <person name="Toyoda A."/>
            <person name="Takaki Y."/>
            <person name="Nishi S."/>
            <person name="Hori S."/>
            <person name="Arai W."/>
            <person name="Tsubouchi T."/>
            <person name="Morono Y."/>
            <person name="Uchiyama I."/>
            <person name="Ito T."/>
            <person name="Fujiyama A."/>
            <person name="Inagaki F."/>
            <person name="Takami H."/>
        </authorList>
    </citation>
    <scope>NUCLEOTIDE SEQUENCE</scope>
    <source>
        <strain evidence="2">Expedition CK06-06</strain>
    </source>
</reference>
<organism evidence="2">
    <name type="scientific">marine sediment metagenome</name>
    <dbReference type="NCBI Taxonomy" id="412755"/>
    <lineage>
        <taxon>unclassified sequences</taxon>
        <taxon>metagenomes</taxon>
        <taxon>ecological metagenomes</taxon>
    </lineage>
</organism>
<evidence type="ECO:0000259" key="1">
    <source>
        <dbReference type="Pfam" id="PF00766"/>
    </source>
</evidence>
<dbReference type="GO" id="GO:0033539">
    <property type="term" value="P:fatty acid beta-oxidation using acyl-CoA dehydrogenase"/>
    <property type="evidence" value="ECO:0007669"/>
    <property type="project" value="TreeGrafter"/>
</dbReference>
<accession>X0Y177</accession>
<dbReference type="InterPro" id="IPR001308">
    <property type="entry name" value="ETF_a/FixB"/>
</dbReference>
<evidence type="ECO:0000313" key="2">
    <source>
        <dbReference type="EMBL" id="GAG49589.1"/>
    </source>
</evidence>